<keyword evidence="12" id="KW-1185">Reference proteome</keyword>
<feature type="region of interest" description="Disordered" evidence="10">
    <location>
        <begin position="157"/>
        <end position="176"/>
    </location>
</feature>
<dbReference type="PROSITE" id="PS50067">
    <property type="entry name" value="KINESIN_MOTOR_2"/>
    <property type="match status" value="1"/>
</dbReference>
<keyword evidence="4" id="KW-0067">ATP-binding</keyword>
<evidence type="ECO:0000256" key="4">
    <source>
        <dbReference type="ARBA" id="ARBA00022840"/>
    </source>
</evidence>
<dbReference type="InterPro" id="IPR027640">
    <property type="entry name" value="Kinesin-like_fam"/>
</dbReference>
<evidence type="ECO:0000256" key="5">
    <source>
        <dbReference type="ARBA" id="ARBA00023054"/>
    </source>
</evidence>
<keyword evidence="7" id="KW-0963">Cytoplasm</keyword>
<accession>A0A914QJZ4</accession>
<feature type="domain" description="Kinesin motor" evidence="11">
    <location>
        <begin position="1"/>
        <end position="199"/>
    </location>
</feature>
<dbReference type="Proteomes" id="UP000887578">
    <property type="component" value="Unplaced"/>
</dbReference>
<dbReference type="PRINTS" id="PR00380">
    <property type="entry name" value="KINESINHEAVY"/>
</dbReference>
<dbReference type="Pfam" id="PF00225">
    <property type="entry name" value="Kinesin"/>
    <property type="match status" value="1"/>
</dbReference>
<dbReference type="GO" id="GO:0005524">
    <property type="term" value="F:ATP binding"/>
    <property type="evidence" value="ECO:0007669"/>
    <property type="project" value="UniProtKB-KW"/>
</dbReference>
<comment type="similarity">
    <text evidence="8">Belongs to the TRAFAC class myosin-kinesin ATPase superfamily. Kinesin family.</text>
</comment>
<dbReference type="GO" id="GO:0008017">
    <property type="term" value="F:microtubule binding"/>
    <property type="evidence" value="ECO:0007669"/>
    <property type="project" value="InterPro"/>
</dbReference>
<protein>
    <submittedName>
        <fullName evidence="13">Kinesin motor domain-containing protein</fullName>
    </submittedName>
</protein>
<evidence type="ECO:0000256" key="8">
    <source>
        <dbReference type="PROSITE-ProRule" id="PRU00283"/>
    </source>
</evidence>
<evidence type="ECO:0000256" key="10">
    <source>
        <dbReference type="SAM" id="MobiDB-lite"/>
    </source>
</evidence>
<dbReference type="GO" id="GO:0007018">
    <property type="term" value="P:microtubule-based movement"/>
    <property type="evidence" value="ECO:0007669"/>
    <property type="project" value="InterPro"/>
</dbReference>
<reference evidence="13" key="1">
    <citation type="submission" date="2022-11" db="UniProtKB">
        <authorList>
            <consortium name="WormBaseParasite"/>
        </authorList>
    </citation>
    <scope>IDENTIFICATION</scope>
</reference>
<comment type="subcellular location">
    <subcellularLocation>
        <location evidence="1">Cytoplasm</location>
        <location evidence="1">Cytoskeleton</location>
    </subcellularLocation>
</comment>
<keyword evidence="3" id="KW-0547">Nucleotide-binding</keyword>
<dbReference type="SUPFAM" id="SSF52540">
    <property type="entry name" value="P-loop containing nucleoside triphosphate hydrolases"/>
    <property type="match status" value="1"/>
</dbReference>
<keyword evidence="7" id="KW-0206">Cytoskeleton</keyword>
<dbReference type="WBParaSite" id="PDA_v2.g3527.t1">
    <property type="protein sequence ID" value="PDA_v2.g3527.t1"/>
    <property type="gene ID" value="PDA_v2.g3527"/>
</dbReference>
<evidence type="ECO:0000313" key="12">
    <source>
        <dbReference type="Proteomes" id="UP000887578"/>
    </source>
</evidence>
<evidence type="ECO:0000256" key="3">
    <source>
        <dbReference type="ARBA" id="ARBA00022741"/>
    </source>
</evidence>
<evidence type="ECO:0000259" key="11">
    <source>
        <dbReference type="PROSITE" id="PS50067"/>
    </source>
</evidence>
<evidence type="ECO:0000256" key="6">
    <source>
        <dbReference type="ARBA" id="ARBA00023175"/>
    </source>
</evidence>
<dbReference type="SMART" id="SM00129">
    <property type="entry name" value="KISc"/>
    <property type="match status" value="1"/>
</dbReference>
<keyword evidence="6" id="KW-0505">Motor protein</keyword>
<name>A0A914QJZ4_9BILA</name>
<dbReference type="PANTHER" id="PTHR47968">
    <property type="entry name" value="CENTROMERE PROTEIN E"/>
    <property type="match status" value="1"/>
</dbReference>
<feature type="coiled-coil region" evidence="9">
    <location>
        <begin position="244"/>
        <end position="298"/>
    </location>
</feature>
<organism evidence="12 13">
    <name type="scientific">Panagrolaimus davidi</name>
    <dbReference type="NCBI Taxonomy" id="227884"/>
    <lineage>
        <taxon>Eukaryota</taxon>
        <taxon>Metazoa</taxon>
        <taxon>Ecdysozoa</taxon>
        <taxon>Nematoda</taxon>
        <taxon>Chromadorea</taxon>
        <taxon>Rhabditida</taxon>
        <taxon>Tylenchina</taxon>
        <taxon>Panagrolaimomorpha</taxon>
        <taxon>Panagrolaimoidea</taxon>
        <taxon>Panagrolaimidae</taxon>
        <taxon>Panagrolaimus</taxon>
    </lineage>
</organism>
<dbReference type="InterPro" id="IPR027417">
    <property type="entry name" value="P-loop_NTPase"/>
</dbReference>
<dbReference type="PANTHER" id="PTHR47968:SF36">
    <property type="entry name" value="KINESIN HEAVY CHAIN ISOFORM X1"/>
    <property type="match status" value="1"/>
</dbReference>
<evidence type="ECO:0000256" key="9">
    <source>
        <dbReference type="SAM" id="Coils"/>
    </source>
</evidence>
<keyword evidence="2" id="KW-0493">Microtubule</keyword>
<dbReference type="InterPro" id="IPR036961">
    <property type="entry name" value="Kinesin_motor_dom_sf"/>
</dbReference>
<evidence type="ECO:0000256" key="7">
    <source>
        <dbReference type="ARBA" id="ARBA00023212"/>
    </source>
</evidence>
<evidence type="ECO:0000256" key="1">
    <source>
        <dbReference type="ARBA" id="ARBA00004245"/>
    </source>
</evidence>
<keyword evidence="5 9" id="KW-0175">Coiled coil</keyword>
<dbReference type="AlphaFoldDB" id="A0A914QJZ4"/>
<dbReference type="Gene3D" id="3.40.850.10">
    <property type="entry name" value="Kinesin motor domain"/>
    <property type="match status" value="1"/>
</dbReference>
<comment type="caution">
    <text evidence="8">Lacks conserved residue(s) required for the propagation of feature annotation.</text>
</comment>
<dbReference type="GO" id="GO:0003777">
    <property type="term" value="F:microtubule motor activity"/>
    <property type="evidence" value="ECO:0007669"/>
    <property type="project" value="InterPro"/>
</dbReference>
<dbReference type="InterPro" id="IPR001752">
    <property type="entry name" value="Kinesin_motor_dom"/>
</dbReference>
<evidence type="ECO:0000313" key="13">
    <source>
        <dbReference type="WBParaSite" id="PDA_v2.g3527.t1"/>
    </source>
</evidence>
<dbReference type="GO" id="GO:0005874">
    <property type="term" value="C:microtubule"/>
    <property type="evidence" value="ECO:0007669"/>
    <property type="project" value="UniProtKB-KW"/>
</dbReference>
<proteinExistence type="inferred from homology"/>
<evidence type="ECO:0000256" key="2">
    <source>
        <dbReference type="ARBA" id="ARBA00022701"/>
    </source>
</evidence>
<sequence length="300" mass="33600">MDNRNDSKKHLFVFTRQLSNNSGKTFTTRGPDEAHNETKSGIIPRAVESIFAVLNAEAKKNPDSFSWSMKCSDILQKHNAPIKIQSCGEHITVADAAEFEVTTAEECMHHLWRGWGQHKFAETSTNRESSRSHAVFMLTLITEQIDGAVVNRRSSRLNLVDPPGSERQGQTNDTGEQLKEAGNINKSLSILAKIIRSLSIPKEVIVNIHPNAEFVGDTGSTLTFAVNCKKVKNTAHVNEAISTKDFETLKKENLLKENEKLQEDLAEQKEINVLEKKMDKAELEIFQIEKERDDAAAAEM</sequence>